<sequence length="80" mass="7943">NMYIGTPCTAPVASISTTGACDTGSFNVNIDLSSLGTASSVIVSDDQGNSQTANATGVLEFGPYASGSDVTFTLADADNS</sequence>
<protein>
    <submittedName>
        <fullName evidence="1">Uncharacterized protein</fullName>
    </submittedName>
</protein>
<organism evidence="1 2">
    <name type="scientific">Profundicola chukchiensis</name>
    <dbReference type="NCBI Taxonomy" id="2961959"/>
    <lineage>
        <taxon>Bacteria</taxon>
        <taxon>Pseudomonadati</taxon>
        <taxon>Bacteroidota</taxon>
        <taxon>Flavobacteriia</taxon>
        <taxon>Flavobacteriales</taxon>
        <taxon>Weeksellaceae</taxon>
        <taxon>Profundicola</taxon>
    </lineage>
</organism>
<dbReference type="Proteomes" id="UP001152599">
    <property type="component" value="Unassembled WGS sequence"/>
</dbReference>
<dbReference type="AlphaFoldDB" id="A0A9X4RXK0"/>
<proteinExistence type="predicted"/>
<evidence type="ECO:0000313" key="1">
    <source>
        <dbReference type="EMBL" id="MDG4947067.1"/>
    </source>
</evidence>
<comment type="caution">
    <text evidence="1">The sequence shown here is derived from an EMBL/GenBank/DDBJ whole genome shotgun (WGS) entry which is preliminary data.</text>
</comment>
<keyword evidence="2" id="KW-1185">Reference proteome</keyword>
<feature type="non-terminal residue" evidence="1">
    <location>
        <position position="1"/>
    </location>
</feature>
<dbReference type="EMBL" id="JANCMU010000024">
    <property type="protein sequence ID" value="MDG4947067.1"/>
    <property type="molecule type" value="Genomic_DNA"/>
</dbReference>
<dbReference type="RefSeq" id="WP_304421322.1">
    <property type="nucleotide sequence ID" value="NZ_JANCMU010000024.1"/>
</dbReference>
<accession>A0A9X4RXK0</accession>
<gene>
    <name evidence="1" type="ORF">NMK71_11675</name>
</gene>
<feature type="non-terminal residue" evidence="1">
    <location>
        <position position="80"/>
    </location>
</feature>
<name>A0A9X4RXK0_9FLAO</name>
<evidence type="ECO:0000313" key="2">
    <source>
        <dbReference type="Proteomes" id="UP001152599"/>
    </source>
</evidence>
<reference evidence="1" key="1">
    <citation type="submission" date="2022-07" db="EMBL/GenBank/DDBJ databases">
        <title>Description and genome-wide analysis of Profundicola chukchiensis gen. nov., sp. nov., marine bacteria isolated from bottom sediments of the Chukchi Sea.</title>
        <authorList>
            <person name="Romanenko L."/>
            <person name="Otstavnykh N."/>
            <person name="Kurilenko V."/>
            <person name="Eremeev V."/>
            <person name="Velansky P."/>
            <person name="Mikhailov V."/>
            <person name="Isaeva M."/>
        </authorList>
    </citation>
    <scope>NUCLEOTIDE SEQUENCE</scope>
    <source>
        <strain evidence="1">KMM 9713</strain>
    </source>
</reference>